<dbReference type="EMBL" id="CM017873">
    <property type="protein sequence ID" value="KAG1330983.1"/>
    <property type="molecule type" value="Genomic_DNA"/>
</dbReference>
<organism evidence="2 3">
    <name type="scientific">Cocos nucifera</name>
    <name type="common">Coconut palm</name>
    <dbReference type="NCBI Taxonomy" id="13894"/>
    <lineage>
        <taxon>Eukaryota</taxon>
        <taxon>Viridiplantae</taxon>
        <taxon>Streptophyta</taxon>
        <taxon>Embryophyta</taxon>
        <taxon>Tracheophyta</taxon>
        <taxon>Spermatophyta</taxon>
        <taxon>Magnoliopsida</taxon>
        <taxon>Liliopsida</taxon>
        <taxon>Arecaceae</taxon>
        <taxon>Arecoideae</taxon>
        <taxon>Cocoseae</taxon>
        <taxon>Attaleinae</taxon>
        <taxon>Cocos</taxon>
    </lineage>
</organism>
<reference evidence="2" key="1">
    <citation type="journal article" date="2017" name="Gigascience">
        <title>The genome draft of coconut (Cocos nucifera).</title>
        <authorList>
            <person name="Xiao Y."/>
            <person name="Xu P."/>
            <person name="Fan H."/>
            <person name="Baudouin L."/>
            <person name="Xia W."/>
            <person name="Bocs S."/>
            <person name="Xu J."/>
            <person name="Li Q."/>
            <person name="Guo A."/>
            <person name="Zhou L."/>
            <person name="Li J."/>
            <person name="Wu Y."/>
            <person name="Ma Z."/>
            <person name="Armero A."/>
            <person name="Issali A.E."/>
            <person name="Liu N."/>
            <person name="Peng M."/>
            <person name="Yang Y."/>
        </authorList>
    </citation>
    <scope>NUCLEOTIDE SEQUENCE</scope>
    <source>
        <tissue evidence="2">Spear leaf of Hainan Tall coconut</tissue>
    </source>
</reference>
<evidence type="ECO:0000313" key="2">
    <source>
        <dbReference type="EMBL" id="KAG1330983.1"/>
    </source>
</evidence>
<keyword evidence="3" id="KW-1185">Reference proteome</keyword>
<dbReference type="OrthoDB" id="777694at2759"/>
<proteinExistence type="predicted"/>
<reference evidence="2" key="2">
    <citation type="submission" date="2019-07" db="EMBL/GenBank/DDBJ databases">
        <authorList>
            <person name="Yang Y."/>
            <person name="Bocs S."/>
            <person name="Baudouin L."/>
        </authorList>
    </citation>
    <scope>NUCLEOTIDE SEQUENCE</scope>
    <source>
        <tissue evidence="2">Spear leaf of Hainan Tall coconut</tissue>
    </source>
</reference>
<evidence type="ECO:0000313" key="3">
    <source>
        <dbReference type="Proteomes" id="UP000797356"/>
    </source>
</evidence>
<comment type="caution">
    <text evidence="2">The sequence shown here is derived from an EMBL/GenBank/DDBJ whole genome shotgun (WGS) entry which is preliminary data.</text>
</comment>
<dbReference type="AlphaFoldDB" id="A0A8K0HZ90"/>
<feature type="region of interest" description="Disordered" evidence="1">
    <location>
        <begin position="1"/>
        <end position="32"/>
    </location>
</feature>
<gene>
    <name evidence="2" type="ORF">COCNU_02G009510</name>
</gene>
<evidence type="ECO:0000256" key="1">
    <source>
        <dbReference type="SAM" id="MobiDB-lite"/>
    </source>
</evidence>
<accession>A0A8K0HZ90</accession>
<feature type="compositionally biased region" description="Basic and acidic residues" evidence="1">
    <location>
        <begin position="1"/>
        <end position="10"/>
    </location>
</feature>
<name>A0A8K0HZ90_COCNU</name>
<dbReference type="Proteomes" id="UP000797356">
    <property type="component" value="Chromosome 2"/>
</dbReference>
<protein>
    <submittedName>
        <fullName evidence="2">Uncharacterized protein</fullName>
    </submittedName>
</protein>
<sequence>MDSDMKEIDQRSIASDDPNAFRRIQSPTGGDEVWPNEDKIDGGLGVSLTRWLRSVLSEFHGLCSSEIRQEFFRLYKHWKRGLENQCGGLNTYDGVVPDNDVHLGKAPPEDLEEFKRQAHKALSKLVLGRQEFMQVTANDSTSESGRKACVQKLRSFCMVYMAVLEDLDKLDPETKER</sequence>